<dbReference type="Proteomes" id="UP000189475">
    <property type="component" value="Unassembled WGS sequence"/>
</dbReference>
<keyword evidence="2" id="KW-0472">Membrane</keyword>
<dbReference type="AlphaFoldDB" id="A0A1R4B2F2"/>
<name>A0A1R4B2F2_9VIBR</name>
<dbReference type="STRING" id="1918946.VPAL9027_01024"/>
<proteinExistence type="predicted"/>
<reference evidence="3 4" key="1">
    <citation type="submission" date="2017-02" db="EMBL/GenBank/DDBJ databases">
        <authorList>
            <person name="Peterson S.W."/>
        </authorList>
    </citation>
    <scope>NUCLEOTIDE SEQUENCE [LARGE SCALE GENOMIC DNA]</scope>
    <source>
        <strain evidence="3 4">CECT 9027</strain>
    </source>
</reference>
<feature type="transmembrane region" description="Helical" evidence="2">
    <location>
        <begin position="803"/>
        <end position="824"/>
    </location>
</feature>
<feature type="compositionally biased region" description="Low complexity" evidence="1">
    <location>
        <begin position="1"/>
        <end position="12"/>
    </location>
</feature>
<gene>
    <name evidence="3" type="ORF">VPAL9027_01024</name>
</gene>
<keyword evidence="2" id="KW-1133">Transmembrane helix</keyword>
<dbReference type="RefSeq" id="WP_077312953.1">
    <property type="nucleotide sequence ID" value="NZ_AP024887.1"/>
</dbReference>
<feature type="transmembrane region" description="Helical" evidence="2">
    <location>
        <begin position="769"/>
        <end position="796"/>
    </location>
</feature>
<protein>
    <submittedName>
        <fullName evidence="3">Uncharacterized protein</fullName>
    </submittedName>
</protein>
<sequence>MSSPSPSSPSHSQGASGDPATQSAEMKDGDGTAAQSCPLRGGWVTLKPLRYAVADDDEDLSFADGLELGVELPSLSEHQYITREIDEQFVYLYNQDDEYLLEVTYEKCEAKSARCVWGNAPAQVKSAFPLLKQPGDAKIVMWLTHEPLTQKVANDLASAEPEDIATFGQVFDLKAASEGSQPDMAPNDEIDSILSSLMASTSHLNWTSATLEPQSSSAPLLVDYEKETPQNSYLVCLNDPIGITTDLCREFSLAYGMAMEVFKHANHPYMMANLTETYIDFEVDNKKEETSRKVAEWQQHPEKGHSAGTTYDQWNADRAVAAYKEALEGAVHHERMTQYKLDHKEASKKLHKQLDDLGVDWLAWLNSGHIDWALCWYDLDDKTQIEAKEAMLMPLTNNMGALDDGCKLRNQWIEALGQSYQGKPAEPYQGVSGHVFIALGYAEKVLEAGTKWLNIFKSIADPRLSAKAQADAYFELLRNMPATVVTDALLMEFAHAVTHYSVKQNTPQLYNDLHKTTGYRSGYTFKKITTNLGEVQTGIKATAAYEQHIATKESIPPFAGISNNTPLELFDLDQPISPQSSEGSTLAAASTKPGRFFVRQLAKSRPREGGLVGGAQKFTNKILSPAIQNNTTAMFFLVQAYNVVTLNESDSWEKVAGSYVSLVSSSFASIDLLIKKFGKEIATDFSLSKEGGANWLGAKLSNGLISFFESLKQFEVISGYNPDVIGKVGRWASNGFSFTLKSLPVVAATLGVITSINDVFEDIANNESWGVLGLSILGVVVNSVILGAEIAILVMATVTGVMALPYIVIGTLLSITIGVLHSMFVTPKTVQFLARSFWGKGEYKYAEKYVEQEARQEAQKFAQKSAQKAAEQSGEKYSDQYVESYGQTYAAKYGEKYSEKKSFGMDKRLTVFEDKSEQNKELMQNAIDNELKAFLDHLCKPKVGIASQSVNEQGLSTFTVAVQLIGYDASSSAELQLQGYNKADRKVLVAAYDDELTTRHASVQILPTQQQAIFSLQVNESQLIKQDDTKYVNFDDYQLAITYHNPMSIPVSLQYPNIEIDDDSWWWSKNTSVDQDFSLANSE</sequence>
<feature type="compositionally biased region" description="Polar residues" evidence="1">
    <location>
        <begin position="13"/>
        <end position="24"/>
    </location>
</feature>
<feature type="region of interest" description="Disordered" evidence="1">
    <location>
        <begin position="1"/>
        <end position="35"/>
    </location>
</feature>
<dbReference type="EMBL" id="FUFT01000002">
    <property type="protein sequence ID" value="SJL83076.1"/>
    <property type="molecule type" value="Genomic_DNA"/>
</dbReference>
<evidence type="ECO:0000313" key="4">
    <source>
        <dbReference type="Proteomes" id="UP000189475"/>
    </source>
</evidence>
<organism evidence="3 4">
    <name type="scientific">Vibrio palustris</name>
    <dbReference type="NCBI Taxonomy" id="1918946"/>
    <lineage>
        <taxon>Bacteria</taxon>
        <taxon>Pseudomonadati</taxon>
        <taxon>Pseudomonadota</taxon>
        <taxon>Gammaproteobacteria</taxon>
        <taxon>Vibrionales</taxon>
        <taxon>Vibrionaceae</taxon>
        <taxon>Vibrio</taxon>
    </lineage>
</organism>
<evidence type="ECO:0000256" key="2">
    <source>
        <dbReference type="SAM" id="Phobius"/>
    </source>
</evidence>
<accession>A0A1R4B2F2</accession>
<keyword evidence="4" id="KW-1185">Reference proteome</keyword>
<evidence type="ECO:0000313" key="3">
    <source>
        <dbReference type="EMBL" id="SJL83076.1"/>
    </source>
</evidence>
<evidence type="ECO:0000256" key="1">
    <source>
        <dbReference type="SAM" id="MobiDB-lite"/>
    </source>
</evidence>
<dbReference type="OrthoDB" id="5833155at2"/>
<keyword evidence="2" id="KW-0812">Transmembrane</keyword>